<keyword evidence="3 6" id="KW-0812">Transmembrane</keyword>
<dbReference type="EMBL" id="FOND01000009">
    <property type="protein sequence ID" value="SFF13951.1"/>
    <property type="molecule type" value="Genomic_DNA"/>
</dbReference>
<dbReference type="STRING" id="1798228.SAMN05216574_10983"/>
<sequence length="295" mass="31028">MTPVVLLGVVAVAGAVGCLTYTVVGHSGRALGIARRNLTRGLATTTVEVGSLESRGSGATALLRVITPDSEARRARRLLEVAGYPRSLTLTRVLWAKLALAGMAALIGLTLLATGAGTLAWVLVPVAVLGAYRLPEAVLWSRGEERQKAITHELPDVLDQMTVAVAAGLGFEAALSRAAANGKGPLADELSRTLHDVAVGRPRREAYNALVGRTKVPDLKRFVAAVNQADAYGIAIADVLKSQAQEMRVKRRQRAEEQAMKVPVKVTLPLMLCFLPALLIAVVGPAILGIMGNLG</sequence>
<evidence type="ECO:0000256" key="2">
    <source>
        <dbReference type="ARBA" id="ARBA00022475"/>
    </source>
</evidence>
<dbReference type="GO" id="GO:0005886">
    <property type="term" value="C:plasma membrane"/>
    <property type="evidence" value="ECO:0007669"/>
    <property type="project" value="UniProtKB-SubCell"/>
</dbReference>
<keyword evidence="5 6" id="KW-0472">Membrane</keyword>
<name>A0A1I2GBB0_9ACTN</name>
<keyword evidence="9" id="KW-1185">Reference proteome</keyword>
<dbReference type="PANTHER" id="PTHR35007">
    <property type="entry name" value="INTEGRAL MEMBRANE PROTEIN-RELATED"/>
    <property type="match status" value="1"/>
</dbReference>
<evidence type="ECO:0000313" key="8">
    <source>
        <dbReference type="EMBL" id="SFF13951.1"/>
    </source>
</evidence>
<comment type="subcellular location">
    <subcellularLocation>
        <location evidence="1">Cell membrane</location>
        <topology evidence="1">Multi-pass membrane protein</topology>
    </subcellularLocation>
</comment>
<dbReference type="InterPro" id="IPR018076">
    <property type="entry name" value="T2SS_GspF_dom"/>
</dbReference>
<accession>A0A1I2GBB0</accession>
<dbReference type="AlphaFoldDB" id="A0A1I2GBB0"/>
<evidence type="ECO:0000259" key="7">
    <source>
        <dbReference type="Pfam" id="PF00482"/>
    </source>
</evidence>
<evidence type="ECO:0000256" key="4">
    <source>
        <dbReference type="ARBA" id="ARBA00022989"/>
    </source>
</evidence>
<organism evidence="8 9">
    <name type="scientific">Blastococcus tunisiensis</name>
    <dbReference type="NCBI Taxonomy" id="1798228"/>
    <lineage>
        <taxon>Bacteria</taxon>
        <taxon>Bacillati</taxon>
        <taxon>Actinomycetota</taxon>
        <taxon>Actinomycetes</taxon>
        <taxon>Geodermatophilales</taxon>
        <taxon>Geodermatophilaceae</taxon>
        <taxon>Blastococcus</taxon>
    </lineage>
</organism>
<feature type="transmembrane region" description="Helical" evidence="6">
    <location>
        <begin position="6"/>
        <end position="26"/>
    </location>
</feature>
<evidence type="ECO:0000256" key="5">
    <source>
        <dbReference type="ARBA" id="ARBA00023136"/>
    </source>
</evidence>
<dbReference type="PANTHER" id="PTHR35007:SF2">
    <property type="entry name" value="PILUS ASSEMBLE PROTEIN"/>
    <property type="match status" value="1"/>
</dbReference>
<protein>
    <submittedName>
        <fullName evidence="8">Tight adherence protein C</fullName>
    </submittedName>
</protein>
<reference evidence="9" key="1">
    <citation type="submission" date="2016-10" db="EMBL/GenBank/DDBJ databases">
        <authorList>
            <person name="Varghese N."/>
            <person name="Submissions S."/>
        </authorList>
    </citation>
    <scope>NUCLEOTIDE SEQUENCE [LARGE SCALE GENOMIC DNA]</scope>
    <source>
        <strain evidence="9">DSM 46838</strain>
    </source>
</reference>
<keyword evidence="4 6" id="KW-1133">Transmembrane helix</keyword>
<keyword evidence="2" id="KW-1003">Cell membrane</keyword>
<feature type="transmembrane region" description="Helical" evidence="6">
    <location>
        <begin position="119"/>
        <end position="140"/>
    </location>
</feature>
<evidence type="ECO:0000256" key="1">
    <source>
        <dbReference type="ARBA" id="ARBA00004651"/>
    </source>
</evidence>
<dbReference type="OrthoDB" id="9810662at2"/>
<evidence type="ECO:0000313" key="9">
    <source>
        <dbReference type="Proteomes" id="UP000198589"/>
    </source>
</evidence>
<feature type="domain" description="Type II secretion system protein GspF" evidence="7">
    <location>
        <begin position="158"/>
        <end position="283"/>
    </location>
</feature>
<evidence type="ECO:0000256" key="3">
    <source>
        <dbReference type="ARBA" id="ARBA00022692"/>
    </source>
</evidence>
<proteinExistence type="predicted"/>
<dbReference type="Pfam" id="PF00482">
    <property type="entry name" value="T2SSF"/>
    <property type="match status" value="1"/>
</dbReference>
<feature type="transmembrane region" description="Helical" evidence="6">
    <location>
        <begin position="268"/>
        <end position="291"/>
    </location>
</feature>
<feature type="transmembrane region" description="Helical" evidence="6">
    <location>
        <begin position="94"/>
        <end position="113"/>
    </location>
</feature>
<gene>
    <name evidence="8" type="ORF">SAMN05216574_10983</name>
</gene>
<dbReference type="RefSeq" id="WP_092199072.1">
    <property type="nucleotide sequence ID" value="NZ_FOND01000009.1"/>
</dbReference>
<dbReference type="Proteomes" id="UP000198589">
    <property type="component" value="Unassembled WGS sequence"/>
</dbReference>
<evidence type="ECO:0000256" key="6">
    <source>
        <dbReference type="SAM" id="Phobius"/>
    </source>
</evidence>